<sequence length="570" mass="63760">MNLVRSLVDLSAQGCPVTSHVRTCSNAVIPALLKCIECLPHESRQDIVDFIMQRRLEDVDLGSADTSERLITLTCGHVFTVETLDGHCGMQEYYEIDVMGKFVSTKAPPTEYQIPPCCPTCRGPISALRYGRVTKRASLDILEQNVASTMSRSLEALNPELERIVAAGDASQEAAKKIASDIEEAGEPAQSRESAAAGKVTEPLPHDQFTQGAMHSVHGFSPAESKAWYTVVKDVVNVYRKAHVVARTRGAHVKAYEGALTTLYRLELEAIANDPERATDTPEPLAMEAVNKKIGQPPHKADSRFQIEAYFRTLELRYTLAQIASSRITGLSVTATEEKGMKHRELWTSFVNFIYDSCRADAVKALAMAQKSSASRQAARCSIYVIRSSFEQYRFKAISARDKLRVSDPAFTQNRDTLAQNIQEMRREMQHSLRQGQELYVRSRQVKDTNGMRAERQWFQENCGRKVERFLEELDKLEEYVRAGGLYQPVSMQEREEIVKAFDFGYSGHFYNCPNGHPFVITECGGAMMTAKCPECDEPIGGGSHTLLASNTRNTEFEEILRQRGVGQGY</sequence>
<dbReference type="EMBL" id="MLYV02001094">
    <property type="protein sequence ID" value="PSR73265.1"/>
    <property type="molecule type" value="Genomic_DNA"/>
</dbReference>
<reference evidence="9 10" key="1">
    <citation type="submission" date="2018-02" db="EMBL/GenBank/DDBJ databases">
        <title>Genome sequence of the basidiomycete white-rot fungus Phlebia centrifuga.</title>
        <authorList>
            <person name="Granchi Z."/>
            <person name="Peng M."/>
            <person name="de Vries R.P."/>
            <person name="Hilden K."/>
            <person name="Makela M.R."/>
            <person name="Grigoriev I."/>
            <person name="Riley R."/>
        </authorList>
    </citation>
    <scope>NUCLEOTIDE SEQUENCE [LARGE SCALE GENOMIC DNA]</scope>
    <source>
        <strain evidence="9 10">FBCC195</strain>
    </source>
</reference>
<name>A0A2R6NML1_9APHY</name>
<keyword evidence="3" id="KW-0479">Metal-binding</keyword>
<gene>
    <name evidence="9" type="ORF">PHLCEN_2v10880</name>
</gene>
<evidence type="ECO:0000256" key="3">
    <source>
        <dbReference type="ARBA" id="ARBA00022723"/>
    </source>
</evidence>
<evidence type="ECO:0000313" key="9">
    <source>
        <dbReference type="EMBL" id="PSR73265.1"/>
    </source>
</evidence>
<keyword evidence="10" id="KW-1185">Reference proteome</keyword>
<evidence type="ECO:0000256" key="2">
    <source>
        <dbReference type="ARBA" id="ARBA00022490"/>
    </source>
</evidence>
<feature type="region of interest" description="Disordered" evidence="7">
    <location>
        <begin position="176"/>
        <end position="199"/>
    </location>
</feature>
<keyword evidence="2" id="KW-0963">Cytoplasm</keyword>
<protein>
    <recommendedName>
        <fullName evidence="8">RZ-type domain-containing protein</fullName>
    </recommendedName>
</protein>
<dbReference type="Pfam" id="PF20173">
    <property type="entry name" value="ZnF_RZ-type"/>
    <property type="match status" value="1"/>
</dbReference>
<feature type="domain" description="RZ-type" evidence="8">
    <location>
        <begin position="490"/>
        <end position="563"/>
    </location>
</feature>
<evidence type="ECO:0000256" key="5">
    <source>
        <dbReference type="ARBA" id="ARBA00022833"/>
    </source>
</evidence>
<organism evidence="9 10">
    <name type="scientific">Hermanssonia centrifuga</name>
    <dbReference type="NCBI Taxonomy" id="98765"/>
    <lineage>
        <taxon>Eukaryota</taxon>
        <taxon>Fungi</taxon>
        <taxon>Dikarya</taxon>
        <taxon>Basidiomycota</taxon>
        <taxon>Agaricomycotina</taxon>
        <taxon>Agaricomycetes</taxon>
        <taxon>Polyporales</taxon>
        <taxon>Meruliaceae</taxon>
        <taxon>Hermanssonia</taxon>
    </lineage>
</organism>
<keyword evidence="6" id="KW-0391">Immunity</keyword>
<dbReference type="AlphaFoldDB" id="A0A2R6NML1"/>
<keyword evidence="5" id="KW-0862">Zinc</keyword>
<evidence type="ECO:0000313" key="10">
    <source>
        <dbReference type="Proteomes" id="UP000186601"/>
    </source>
</evidence>
<dbReference type="GO" id="GO:0008270">
    <property type="term" value="F:zinc ion binding"/>
    <property type="evidence" value="ECO:0007669"/>
    <property type="project" value="UniProtKB-KW"/>
</dbReference>
<evidence type="ECO:0000259" key="8">
    <source>
        <dbReference type="PROSITE" id="PS51981"/>
    </source>
</evidence>
<evidence type="ECO:0000256" key="1">
    <source>
        <dbReference type="ARBA" id="ARBA00004496"/>
    </source>
</evidence>
<evidence type="ECO:0000256" key="6">
    <source>
        <dbReference type="ARBA" id="ARBA00022859"/>
    </source>
</evidence>
<evidence type="ECO:0000256" key="4">
    <source>
        <dbReference type="ARBA" id="ARBA00022771"/>
    </source>
</evidence>
<comment type="subcellular location">
    <subcellularLocation>
        <location evidence="1">Cytoplasm</location>
    </subcellularLocation>
</comment>
<dbReference type="Proteomes" id="UP000186601">
    <property type="component" value="Unassembled WGS sequence"/>
</dbReference>
<evidence type="ECO:0000256" key="7">
    <source>
        <dbReference type="SAM" id="MobiDB-lite"/>
    </source>
</evidence>
<dbReference type="GO" id="GO:0005737">
    <property type="term" value="C:cytoplasm"/>
    <property type="evidence" value="ECO:0007669"/>
    <property type="project" value="UniProtKB-SubCell"/>
</dbReference>
<keyword evidence="4" id="KW-0863">Zinc-finger</keyword>
<dbReference type="OrthoDB" id="2423195at2759"/>
<dbReference type="STRING" id="98765.A0A2R6NML1"/>
<proteinExistence type="predicted"/>
<dbReference type="PROSITE" id="PS51981">
    <property type="entry name" value="ZF_RZ"/>
    <property type="match status" value="1"/>
</dbReference>
<comment type="caution">
    <text evidence="9">The sequence shown here is derived from an EMBL/GenBank/DDBJ whole genome shotgun (WGS) entry which is preliminary data.</text>
</comment>
<dbReference type="GO" id="GO:0002376">
    <property type="term" value="P:immune system process"/>
    <property type="evidence" value="ECO:0007669"/>
    <property type="project" value="UniProtKB-KW"/>
</dbReference>
<dbReference type="InterPro" id="IPR046439">
    <property type="entry name" value="ZF_RZ_dom"/>
</dbReference>
<accession>A0A2R6NML1</accession>